<keyword evidence="9" id="KW-1185">Reference proteome</keyword>
<dbReference type="RefSeq" id="XP_008022895.1">
    <property type="nucleotide sequence ID" value="XM_008024704.1"/>
</dbReference>
<dbReference type="Gene3D" id="2.60.200.20">
    <property type="match status" value="1"/>
</dbReference>
<name>R0IXG4_EXST2</name>
<dbReference type="SMART" id="SM00220">
    <property type="entry name" value="S_TKc"/>
    <property type="match status" value="1"/>
</dbReference>
<dbReference type="InterPro" id="IPR017441">
    <property type="entry name" value="Protein_kinase_ATP_BS"/>
</dbReference>
<dbReference type="eggNOG" id="KOG0032">
    <property type="taxonomic scope" value="Eukaryota"/>
</dbReference>
<feature type="domain" description="Protein kinase" evidence="7">
    <location>
        <begin position="157"/>
        <end position="456"/>
    </location>
</feature>
<dbReference type="GO" id="GO:0004672">
    <property type="term" value="F:protein kinase activity"/>
    <property type="evidence" value="ECO:0007669"/>
    <property type="project" value="InterPro"/>
</dbReference>
<dbReference type="OrthoDB" id="74764at2759"/>
<keyword evidence="2 4" id="KW-0547">Nucleotide-binding</keyword>
<dbReference type="InterPro" id="IPR008271">
    <property type="entry name" value="Ser/Thr_kinase_AS"/>
</dbReference>
<evidence type="ECO:0000256" key="5">
    <source>
        <dbReference type="SAM" id="MobiDB-lite"/>
    </source>
</evidence>
<accession>R0IXG4</accession>
<evidence type="ECO:0000256" key="2">
    <source>
        <dbReference type="ARBA" id="ARBA00022741"/>
    </source>
</evidence>
<feature type="domain" description="FHA" evidence="6">
    <location>
        <begin position="34"/>
        <end position="94"/>
    </location>
</feature>
<dbReference type="STRING" id="671987.R0IXG4"/>
<dbReference type="Proteomes" id="UP000016935">
    <property type="component" value="Unassembled WGS sequence"/>
</dbReference>
<dbReference type="InterPro" id="IPR000719">
    <property type="entry name" value="Prot_kinase_dom"/>
</dbReference>
<dbReference type="PROSITE" id="PS50006">
    <property type="entry name" value="FHA_DOMAIN"/>
    <property type="match status" value="1"/>
</dbReference>
<dbReference type="InterPro" id="IPR008984">
    <property type="entry name" value="SMAD_FHA_dom_sf"/>
</dbReference>
<dbReference type="Pfam" id="PF00069">
    <property type="entry name" value="Pkinase"/>
    <property type="match status" value="1"/>
</dbReference>
<evidence type="ECO:0000256" key="1">
    <source>
        <dbReference type="ARBA" id="ARBA00005575"/>
    </source>
</evidence>
<dbReference type="HOGENOM" id="CLU_014697_0_0_1"/>
<dbReference type="Gene3D" id="3.30.200.20">
    <property type="entry name" value="Phosphorylase Kinase, domain 1"/>
    <property type="match status" value="1"/>
</dbReference>
<evidence type="ECO:0000259" key="7">
    <source>
        <dbReference type="PROSITE" id="PS50011"/>
    </source>
</evidence>
<dbReference type="AlphaFoldDB" id="R0IXG4"/>
<reference evidence="8 9" key="1">
    <citation type="journal article" date="2012" name="PLoS Pathog.">
        <title>Diverse lifestyles and strategies of plant pathogenesis encoded in the genomes of eighteen Dothideomycetes fungi.</title>
        <authorList>
            <person name="Ohm R.A."/>
            <person name="Feau N."/>
            <person name="Henrissat B."/>
            <person name="Schoch C.L."/>
            <person name="Horwitz B.A."/>
            <person name="Barry K.W."/>
            <person name="Condon B.J."/>
            <person name="Copeland A.C."/>
            <person name="Dhillon B."/>
            <person name="Glaser F."/>
            <person name="Hesse C.N."/>
            <person name="Kosti I."/>
            <person name="LaButti K."/>
            <person name="Lindquist E.A."/>
            <person name="Lucas S."/>
            <person name="Salamov A.A."/>
            <person name="Bradshaw R.E."/>
            <person name="Ciuffetti L."/>
            <person name="Hamelin R.C."/>
            <person name="Kema G.H.J."/>
            <person name="Lawrence C."/>
            <person name="Scott J.A."/>
            <person name="Spatafora J.W."/>
            <person name="Turgeon B.G."/>
            <person name="de Wit P.J.G.M."/>
            <person name="Zhong S."/>
            <person name="Goodwin S.B."/>
            <person name="Grigoriev I.V."/>
        </authorList>
    </citation>
    <scope>NUCLEOTIDE SEQUENCE [LARGE SCALE GENOMIC DNA]</scope>
    <source>
        <strain evidence="9">28A</strain>
    </source>
</reference>
<dbReference type="InterPro" id="IPR011009">
    <property type="entry name" value="Kinase-like_dom_sf"/>
</dbReference>
<dbReference type="SUPFAM" id="SSF49879">
    <property type="entry name" value="SMAD/FHA domain"/>
    <property type="match status" value="1"/>
</dbReference>
<feature type="region of interest" description="Disordered" evidence="5">
    <location>
        <begin position="533"/>
        <end position="554"/>
    </location>
</feature>
<evidence type="ECO:0000313" key="9">
    <source>
        <dbReference type="Proteomes" id="UP000016935"/>
    </source>
</evidence>
<evidence type="ECO:0000256" key="3">
    <source>
        <dbReference type="ARBA" id="ARBA00022840"/>
    </source>
</evidence>
<dbReference type="PROSITE" id="PS00108">
    <property type="entry name" value="PROTEIN_KINASE_ST"/>
    <property type="match status" value="1"/>
</dbReference>
<evidence type="ECO:0000256" key="4">
    <source>
        <dbReference type="PROSITE-ProRule" id="PRU10141"/>
    </source>
</evidence>
<feature type="compositionally biased region" description="Polar residues" evidence="5">
    <location>
        <begin position="533"/>
        <end position="550"/>
    </location>
</feature>
<feature type="binding site" evidence="4">
    <location>
        <position position="196"/>
    </location>
    <ligand>
        <name>ATP</name>
        <dbReference type="ChEBI" id="CHEBI:30616"/>
    </ligand>
</feature>
<protein>
    <submittedName>
        <fullName evidence="8">Uncharacterized protein</fullName>
    </submittedName>
</protein>
<gene>
    <name evidence="8" type="ORF">SETTUDRAFT_26706</name>
</gene>
<dbReference type="PROSITE" id="PS50011">
    <property type="entry name" value="PROTEIN_KINASE_DOM"/>
    <property type="match status" value="1"/>
</dbReference>
<evidence type="ECO:0000259" key="6">
    <source>
        <dbReference type="PROSITE" id="PS50006"/>
    </source>
</evidence>
<comment type="similarity">
    <text evidence="1">Belongs to the protein kinase superfamily. CAMK Ser/Thr protein kinase family. CHEK2 subfamily.</text>
</comment>
<dbReference type="InterPro" id="IPR000253">
    <property type="entry name" value="FHA_dom"/>
</dbReference>
<sequence>MAGEVVGWLQILVAGEDVHGCHGSHIEICGNEQFYLGRDAELCRYTWCDDLTISRLHLRIHCILYEQDPISDISPFLYATDLSANGTYLKKSNVEYAASQDDGVLMGRKNTFLLDAGDELHISENITLIYISRSPVKTIKLTPTQEVERQMFSARYLVTSRMLGAGGYGKVLVGVHQQTQRQLACKIVRLDEIAAKASRLPTADRKKHVSSSRERCFREFDILKDLSHPNIISVEKVFCSRDNIYIFQELITGGDLFSFLEFKGGRLNCMQTAAIVYQVLKGIEYLHRKNVVHRDLKPDNILMSSLEAGARVVITDFGNARFIPDKTSQPNKYQRMFSYVGTLEYAAPEIHRANPTIPVERGYSKSVDMWSIGALTATVLSGDHLFTDRTHPDYDRNAQRVIVSLAAVCNLSVLDDHHHPLWKSVGPQPKDFIRKLLVLREEDRMTASNALAHPWFTCYAKDVEEVYKRSIADWKPHQKNHRLVEDINKLSLHSVTNGASAVRENTNSYLHGMQDSQGTASSLGRGKLIHSPANQLSHNSAAPADTYNNRPDSREGFVESAESFNVVSNHHSQQECLDHRPPFMGIRLENDLVQVSETPTEEYEYPKLDNKDGCVVDQMYHPEHRKDKRPQQKTLKRKNVSVLVPETPPKLSPKYARLKR</sequence>
<dbReference type="GeneID" id="19403047"/>
<reference evidence="8 9" key="2">
    <citation type="journal article" date="2013" name="PLoS Genet.">
        <title>Comparative genome structure, secondary metabolite, and effector coding capacity across Cochliobolus pathogens.</title>
        <authorList>
            <person name="Condon B.J."/>
            <person name="Leng Y."/>
            <person name="Wu D."/>
            <person name="Bushley K.E."/>
            <person name="Ohm R.A."/>
            <person name="Otillar R."/>
            <person name="Martin J."/>
            <person name="Schackwitz W."/>
            <person name="Grimwood J."/>
            <person name="MohdZainudin N."/>
            <person name="Xue C."/>
            <person name="Wang R."/>
            <person name="Manning V.A."/>
            <person name="Dhillon B."/>
            <person name="Tu Z.J."/>
            <person name="Steffenson B.J."/>
            <person name="Salamov A."/>
            <person name="Sun H."/>
            <person name="Lowry S."/>
            <person name="LaButti K."/>
            <person name="Han J."/>
            <person name="Copeland A."/>
            <person name="Lindquist E."/>
            <person name="Barry K."/>
            <person name="Schmutz J."/>
            <person name="Baker S.E."/>
            <person name="Ciuffetti L.M."/>
            <person name="Grigoriev I.V."/>
            <person name="Zhong S."/>
            <person name="Turgeon B.G."/>
        </authorList>
    </citation>
    <scope>NUCLEOTIDE SEQUENCE [LARGE SCALE GENOMIC DNA]</scope>
    <source>
        <strain evidence="9">28A</strain>
    </source>
</reference>
<dbReference type="Gene3D" id="1.10.510.10">
    <property type="entry name" value="Transferase(Phosphotransferase) domain 1"/>
    <property type="match status" value="1"/>
</dbReference>
<dbReference type="GO" id="GO:0005524">
    <property type="term" value="F:ATP binding"/>
    <property type="evidence" value="ECO:0007669"/>
    <property type="project" value="UniProtKB-UniRule"/>
</dbReference>
<keyword evidence="3 4" id="KW-0067">ATP-binding</keyword>
<proteinExistence type="inferred from homology"/>
<dbReference type="SUPFAM" id="SSF56112">
    <property type="entry name" value="Protein kinase-like (PK-like)"/>
    <property type="match status" value="1"/>
</dbReference>
<evidence type="ECO:0000313" key="8">
    <source>
        <dbReference type="EMBL" id="EOA89480.1"/>
    </source>
</evidence>
<dbReference type="EMBL" id="KB908515">
    <property type="protein sequence ID" value="EOA89480.1"/>
    <property type="molecule type" value="Genomic_DNA"/>
</dbReference>
<feature type="region of interest" description="Disordered" evidence="5">
    <location>
        <begin position="622"/>
        <end position="660"/>
    </location>
</feature>
<dbReference type="PROSITE" id="PS00107">
    <property type="entry name" value="PROTEIN_KINASE_ATP"/>
    <property type="match status" value="1"/>
</dbReference>
<organism evidence="8 9">
    <name type="scientific">Exserohilum turcicum (strain 28A)</name>
    <name type="common">Northern leaf blight fungus</name>
    <name type="synonym">Setosphaeria turcica</name>
    <dbReference type="NCBI Taxonomy" id="671987"/>
    <lineage>
        <taxon>Eukaryota</taxon>
        <taxon>Fungi</taxon>
        <taxon>Dikarya</taxon>
        <taxon>Ascomycota</taxon>
        <taxon>Pezizomycotina</taxon>
        <taxon>Dothideomycetes</taxon>
        <taxon>Pleosporomycetidae</taxon>
        <taxon>Pleosporales</taxon>
        <taxon>Pleosporineae</taxon>
        <taxon>Pleosporaceae</taxon>
        <taxon>Exserohilum</taxon>
    </lineage>
</organism>
<dbReference type="PANTHER" id="PTHR24347">
    <property type="entry name" value="SERINE/THREONINE-PROTEIN KINASE"/>
    <property type="match status" value="1"/>
</dbReference>